<sequence length="157" mass="17916">MDLEQLGQHLPKTLTPQRDLWPGIAQRIAPAAVPTRRPAPWPLAACLLLGFLLGTLFPPQSWQTPASPSWDTEQVLAMLERQHQRRQDQLSHRLPRLHSASHRDIEVLRGGSQELLQAIRMQPDNLALLELLLWTQQRELELMTQPITHPTLGYQAL</sequence>
<keyword evidence="2" id="KW-1185">Reference proteome</keyword>
<evidence type="ECO:0000313" key="2">
    <source>
        <dbReference type="Proteomes" id="UP001499988"/>
    </source>
</evidence>
<gene>
    <name evidence="1" type="ORF">GCM10023333_32990</name>
</gene>
<dbReference type="EMBL" id="BAABJZ010000098">
    <property type="protein sequence ID" value="GAA4897105.1"/>
    <property type="molecule type" value="Genomic_DNA"/>
</dbReference>
<protein>
    <submittedName>
        <fullName evidence="1">Uncharacterized protein</fullName>
    </submittedName>
</protein>
<name>A0ABP9FBI6_9GAMM</name>
<reference evidence="2" key="1">
    <citation type="journal article" date="2019" name="Int. J. Syst. Evol. Microbiol.">
        <title>The Global Catalogue of Microorganisms (GCM) 10K type strain sequencing project: providing services to taxonomists for standard genome sequencing and annotation.</title>
        <authorList>
            <consortium name="The Broad Institute Genomics Platform"/>
            <consortium name="The Broad Institute Genome Sequencing Center for Infectious Disease"/>
            <person name="Wu L."/>
            <person name="Ma J."/>
        </authorList>
    </citation>
    <scope>NUCLEOTIDE SEQUENCE [LARGE SCALE GENOMIC DNA]</scope>
    <source>
        <strain evidence="2">JCM 18401</strain>
    </source>
</reference>
<dbReference type="Proteomes" id="UP001499988">
    <property type="component" value="Unassembled WGS sequence"/>
</dbReference>
<accession>A0ABP9FBI6</accession>
<organism evidence="1 2">
    <name type="scientific">Ferrimonas pelagia</name>
    <dbReference type="NCBI Taxonomy" id="1177826"/>
    <lineage>
        <taxon>Bacteria</taxon>
        <taxon>Pseudomonadati</taxon>
        <taxon>Pseudomonadota</taxon>
        <taxon>Gammaproteobacteria</taxon>
        <taxon>Alteromonadales</taxon>
        <taxon>Ferrimonadaceae</taxon>
        <taxon>Ferrimonas</taxon>
    </lineage>
</organism>
<dbReference type="RefSeq" id="WP_345336561.1">
    <property type="nucleotide sequence ID" value="NZ_BAABJZ010000098.1"/>
</dbReference>
<comment type="caution">
    <text evidence="1">The sequence shown here is derived from an EMBL/GenBank/DDBJ whole genome shotgun (WGS) entry which is preliminary data.</text>
</comment>
<proteinExistence type="predicted"/>
<evidence type="ECO:0000313" key="1">
    <source>
        <dbReference type="EMBL" id="GAA4897105.1"/>
    </source>
</evidence>